<evidence type="ECO:0000313" key="2">
    <source>
        <dbReference type="EMBL" id="PPQ95089.1"/>
    </source>
</evidence>
<dbReference type="InParanoid" id="A0A409XWF8"/>
<dbReference type="AlphaFoldDB" id="A0A409XWF8"/>
<name>A0A409XWF8_PSICY</name>
<accession>A0A409XWF8</accession>
<organism evidence="2 3">
    <name type="scientific">Psilocybe cyanescens</name>
    <dbReference type="NCBI Taxonomy" id="93625"/>
    <lineage>
        <taxon>Eukaryota</taxon>
        <taxon>Fungi</taxon>
        <taxon>Dikarya</taxon>
        <taxon>Basidiomycota</taxon>
        <taxon>Agaricomycotina</taxon>
        <taxon>Agaricomycetes</taxon>
        <taxon>Agaricomycetidae</taxon>
        <taxon>Agaricales</taxon>
        <taxon>Agaricineae</taxon>
        <taxon>Strophariaceae</taxon>
        <taxon>Psilocybe</taxon>
    </lineage>
</organism>
<keyword evidence="1" id="KW-0732">Signal</keyword>
<protein>
    <submittedName>
        <fullName evidence="2">Uncharacterized protein</fullName>
    </submittedName>
</protein>
<feature type="chain" id="PRO_5019214585" evidence="1">
    <location>
        <begin position="22"/>
        <end position="82"/>
    </location>
</feature>
<gene>
    <name evidence="2" type="ORF">CVT25_002813</name>
</gene>
<evidence type="ECO:0000313" key="3">
    <source>
        <dbReference type="Proteomes" id="UP000283269"/>
    </source>
</evidence>
<sequence length="82" mass="9082">MIQNSIALVVIAFSMLKVCLDRTIFIAGDIFNRVEGDAYVGNVYTAATALWTWDEVGNVVVIGSDHWEIMGNIYTARIMIPS</sequence>
<proteinExistence type="predicted"/>
<dbReference type="Proteomes" id="UP000283269">
    <property type="component" value="Unassembled WGS sequence"/>
</dbReference>
<keyword evidence="3" id="KW-1185">Reference proteome</keyword>
<evidence type="ECO:0000256" key="1">
    <source>
        <dbReference type="SAM" id="SignalP"/>
    </source>
</evidence>
<reference evidence="2 3" key="1">
    <citation type="journal article" date="2018" name="Evol. Lett.">
        <title>Horizontal gene cluster transfer increased hallucinogenic mushroom diversity.</title>
        <authorList>
            <person name="Reynolds H.T."/>
            <person name="Vijayakumar V."/>
            <person name="Gluck-Thaler E."/>
            <person name="Korotkin H.B."/>
            <person name="Matheny P.B."/>
            <person name="Slot J.C."/>
        </authorList>
    </citation>
    <scope>NUCLEOTIDE SEQUENCE [LARGE SCALE GENOMIC DNA]</scope>
    <source>
        <strain evidence="2 3">2631</strain>
    </source>
</reference>
<dbReference type="EMBL" id="NHYD01000115">
    <property type="protein sequence ID" value="PPQ95089.1"/>
    <property type="molecule type" value="Genomic_DNA"/>
</dbReference>
<comment type="caution">
    <text evidence="2">The sequence shown here is derived from an EMBL/GenBank/DDBJ whole genome shotgun (WGS) entry which is preliminary data.</text>
</comment>
<feature type="signal peptide" evidence="1">
    <location>
        <begin position="1"/>
        <end position="21"/>
    </location>
</feature>